<accession>A0A5P8W0L9</accession>
<sequence>MLDLIVCYNFYRYILILKPIEREIAVIVSIAFKSLYLA</sequence>
<evidence type="ECO:0000313" key="2">
    <source>
        <dbReference type="Proteomes" id="UP000326678"/>
    </source>
</evidence>
<dbReference type="Proteomes" id="UP000326678">
    <property type="component" value="Chromosome Gxm1"/>
</dbReference>
<organism evidence="1 2">
    <name type="scientific">Nostoc sphaeroides CCNUC1</name>
    <dbReference type="NCBI Taxonomy" id="2653204"/>
    <lineage>
        <taxon>Bacteria</taxon>
        <taxon>Bacillati</taxon>
        <taxon>Cyanobacteriota</taxon>
        <taxon>Cyanophyceae</taxon>
        <taxon>Nostocales</taxon>
        <taxon>Nostocaceae</taxon>
        <taxon>Nostoc</taxon>
    </lineage>
</organism>
<evidence type="ECO:0000313" key="1">
    <source>
        <dbReference type="EMBL" id="QFS46124.1"/>
    </source>
</evidence>
<proteinExistence type="predicted"/>
<protein>
    <submittedName>
        <fullName evidence="1">Uncharacterized protein</fullName>
    </submittedName>
</protein>
<reference evidence="1 2" key="1">
    <citation type="submission" date="2019-10" db="EMBL/GenBank/DDBJ databases">
        <title>Genomic and transcriptomic insights into the perfect genentic adaptation of a filamentous nitrogen-fixing cyanobacterium to rice fields.</title>
        <authorList>
            <person name="Chen Z."/>
        </authorList>
    </citation>
    <scope>NUCLEOTIDE SEQUENCE [LARGE SCALE GENOMIC DNA]</scope>
    <source>
        <strain evidence="1">CCNUC1</strain>
    </source>
</reference>
<dbReference type="EMBL" id="CP045226">
    <property type="protein sequence ID" value="QFS46124.1"/>
    <property type="molecule type" value="Genomic_DNA"/>
</dbReference>
<keyword evidence="2" id="KW-1185">Reference proteome</keyword>
<dbReference type="KEGG" id="nsh:GXM_03604"/>
<dbReference type="AlphaFoldDB" id="A0A5P8W0L9"/>
<name>A0A5P8W0L9_9NOSO</name>
<gene>
    <name evidence="1" type="ORF">GXM_03604</name>
</gene>